<dbReference type="OrthoDB" id="237364at2"/>
<keyword evidence="2" id="KW-1185">Reference proteome</keyword>
<dbReference type="InterPro" id="IPR017642">
    <property type="entry name" value="DNA_S_mod_DndB"/>
</dbReference>
<accession>A0A2T0WB12</accession>
<dbReference type="NCBIfam" id="NF041060">
    <property type="entry name" value="DpdB"/>
    <property type="match status" value="1"/>
</dbReference>
<dbReference type="NCBIfam" id="TIGR03187">
    <property type="entry name" value="DGQHR"/>
    <property type="match status" value="1"/>
</dbReference>
<dbReference type="RefSeq" id="WP_106268640.1">
    <property type="nucleotide sequence ID" value="NZ_PVTQ01000028.1"/>
</dbReference>
<dbReference type="AlphaFoldDB" id="A0A2T0WB12"/>
<name>A0A2T0WB12_9RHOB</name>
<dbReference type="Proteomes" id="UP000238392">
    <property type="component" value="Unassembled WGS sequence"/>
</dbReference>
<evidence type="ECO:0000313" key="1">
    <source>
        <dbReference type="EMBL" id="PRY83816.1"/>
    </source>
</evidence>
<organism evidence="1 2">
    <name type="scientific">Donghicola tyrosinivorans</name>
    <dbReference type="NCBI Taxonomy" id="1652492"/>
    <lineage>
        <taxon>Bacteria</taxon>
        <taxon>Pseudomonadati</taxon>
        <taxon>Pseudomonadota</taxon>
        <taxon>Alphaproteobacteria</taxon>
        <taxon>Rhodobacterales</taxon>
        <taxon>Roseobacteraceae</taxon>
        <taxon>Donghicola</taxon>
    </lineage>
</organism>
<dbReference type="EMBL" id="PVTQ01000028">
    <property type="protein sequence ID" value="PRY83816.1"/>
    <property type="molecule type" value="Genomic_DNA"/>
</dbReference>
<proteinExistence type="predicted"/>
<sequence>MRSRKTFSAVYAKQSAAHDVLTFTASASDIMDFAVIDRAGREADGSLNGFQRPQIAGHIRNIRDYLEQEDAVLPNPIVVAFLDGLTVVNRRDDGHCSVEIDISTAKPGLVVDGQQRLTALSQSSRGDFQLFVSAVICRDEAELKRQFVLINSARPLPKSLIYELLPAMQGLNRKMGERAVAAELTARLNFTEGSSLKGLIHQHTNPDGVVKDTAIQKVIMNSSSDGIMRELLQEADGLDRCYDLINEYFWAIRDTFPGDWEGHKPKTSRLVHGAGIVAMGHVMELLAYFDKAQTRDHFAIGLACLKPKTAWTQGEWDFGNGERRSWRGLQNVGRDIALLSDYLVREVRSDQRERLWEAHKTSTHSGNGRI</sequence>
<comment type="caution">
    <text evidence="1">The sequence shown here is derived from an EMBL/GenBank/DDBJ whole genome shotgun (WGS) entry which is preliminary data.</text>
</comment>
<dbReference type="InterPro" id="IPR017601">
    <property type="entry name" value="DGQHR-contain_dom"/>
</dbReference>
<reference evidence="1 2" key="1">
    <citation type="submission" date="2018-03" db="EMBL/GenBank/DDBJ databases">
        <title>Genomic Encyclopedia of Archaeal and Bacterial Type Strains, Phase II (KMG-II): from individual species to whole genera.</title>
        <authorList>
            <person name="Goeker M."/>
        </authorList>
    </citation>
    <scope>NUCLEOTIDE SEQUENCE [LARGE SCALE GENOMIC DNA]</scope>
    <source>
        <strain evidence="1 2">DSM 100212</strain>
    </source>
</reference>
<evidence type="ECO:0000313" key="2">
    <source>
        <dbReference type="Proteomes" id="UP000238392"/>
    </source>
</evidence>
<gene>
    <name evidence="1" type="ORF">CLV74_12815</name>
</gene>
<protein>
    <submittedName>
        <fullName evidence="1">DGQHR domain-containing protein</fullName>
    </submittedName>
</protein>
<dbReference type="CDD" id="cd16413">
    <property type="entry name" value="DGQHR_domain"/>
    <property type="match status" value="1"/>
</dbReference>
<dbReference type="Pfam" id="PF14072">
    <property type="entry name" value="DndB"/>
    <property type="match status" value="1"/>
</dbReference>